<protein>
    <recommendedName>
        <fullName evidence="9">RanBD1 domain-containing protein</fullName>
    </recommendedName>
</protein>
<evidence type="ECO:0000256" key="8">
    <source>
        <dbReference type="SAM" id="MobiDB-lite"/>
    </source>
</evidence>
<proteinExistence type="predicted"/>
<evidence type="ECO:0000256" key="3">
    <source>
        <dbReference type="ARBA" id="ARBA00022816"/>
    </source>
</evidence>
<dbReference type="AlphaFoldDB" id="A0A834M5B0"/>
<feature type="compositionally biased region" description="Polar residues" evidence="8">
    <location>
        <begin position="304"/>
        <end position="319"/>
    </location>
</feature>
<evidence type="ECO:0000256" key="1">
    <source>
        <dbReference type="ARBA" id="ARBA00004567"/>
    </source>
</evidence>
<keyword evidence="6" id="KW-0906">Nuclear pore complex</keyword>
<feature type="region of interest" description="Disordered" evidence="8">
    <location>
        <begin position="1"/>
        <end position="60"/>
    </location>
</feature>
<dbReference type="OrthoDB" id="10062131at2759"/>
<dbReference type="PANTHER" id="PTHR38697:SF1">
    <property type="entry name" value="NUCLEAR PORE COMPLEX PROTEIN SIMILAR TO S. CEREVISIAE NUP2 (EUROFUNG)"/>
    <property type="match status" value="1"/>
</dbReference>
<dbReference type="InterPro" id="IPR000156">
    <property type="entry name" value="Ran_bind_dom"/>
</dbReference>
<dbReference type="GO" id="GO:0005643">
    <property type="term" value="C:nuclear pore"/>
    <property type="evidence" value="ECO:0007669"/>
    <property type="project" value="UniProtKB-SubCell"/>
</dbReference>
<dbReference type="SUPFAM" id="SSF50729">
    <property type="entry name" value="PH domain-like"/>
    <property type="match status" value="1"/>
</dbReference>
<keyword evidence="3" id="KW-0509">mRNA transport</keyword>
<feature type="region of interest" description="Disordered" evidence="8">
    <location>
        <begin position="215"/>
        <end position="240"/>
    </location>
</feature>
<evidence type="ECO:0000259" key="9">
    <source>
        <dbReference type="PROSITE" id="PS50196"/>
    </source>
</evidence>
<evidence type="ECO:0000256" key="2">
    <source>
        <dbReference type="ARBA" id="ARBA00022448"/>
    </source>
</evidence>
<dbReference type="Pfam" id="PF08911">
    <property type="entry name" value="NUP50"/>
    <property type="match status" value="1"/>
</dbReference>
<dbReference type="PANTHER" id="PTHR38697">
    <property type="entry name" value="NUCLEAR PORE COMPLEX PROTEIN SIMILAR TO S. CEREVISIAE NUP2 (EUROFUNG)"/>
    <property type="match status" value="1"/>
</dbReference>
<dbReference type="SMART" id="SM00160">
    <property type="entry name" value="RanBD"/>
    <property type="match status" value="1"/>
</dbReference>
<comment type="subcellular location">
    <subcellularLocation>
        <location evidence="1">Nucleus</location>
        <location evidence="1">Nuclear pore complex</location>
    </subcellularLocation>
</comment>
<dbReference type="Pfam" id="PF00638">
    <property type="entry name" value="Ran_BP1"/>
    <property type="match status" value="1"/>
</dbReference>
<feature type="compositionally biased region" description="Basic and acidic residues" evidence="8">
    <location>
        <begin position="50"/>
        <end position="60"/>
    </location>
</feature>
<dbReference type="EMBL" id="JAACXV010014435">
    <property type="protein sequence ID" value="KAF7267315.1"/>
    <property type="molecule type" value="Genomic_DNA"/>
</dbReference>
<feature type="compositionally biased region" description="Polar residues" evidence="8">
    <location>
        <begin position="26"/>
        <end position="35"/>
    </location>
</feature>
<feature type="compositionally biased region" description="Basic residues" evidence="8">
    <location>
        <begin position="39"/>
        <end position="49"/>
    </location>
</feature>
<keyword evidence="7" id="KW-0539">Nucleus</keyword>
<evidence type="ECO:0000256" key="6">
    <source>
        <dbReference type="ARBA" id="ARBA00023132"/>
    </source>
</evidence>
<feature type="compositionally biased region" description="Polar residues" evidence="8">
    <location>
        <begin position="1"/>
        <end position="10"/>
    </location>
</feature>
<feature type="region of interest" description="Disordered" evidence="8">
    <location>
        <begin position="324"/>
        <end position="349"/>
    </location>
</feature>
<name>A0A834M5B0_RHYFE</name>
<reference evidence="10" key="1">
    <citation type="submission" date="2020-08" db="EMBL/GenBank/DDBJ databases">
        <title>Genome sequencing and assembly of the red palm weevil Rhynchophorus ferrugineus.</title>
        <authorList>
            <person name="Dias G.B."/>
            <person name="Bergman C.M."/>
            <person name="Manee M."/>
        </authorList>
    </citation>
    <scope>NUCLEOTIDE SEQUENCE</scope>
    <source>
        <strain evidence="10">AA-2017</strain>
        <tissue evidence="10">Whole larva</tissue>
    </source>
</reference>
<dbReference type="InterPro" id="IPR053074">
    <property type="entry name" value="NPC_Nucleoporin"/>
</dbReference>
<keyword evidence="2" id="KW-0813">Transport</keyword>
<evidence type="ECO:0000313" key="11">
    <source>
        <dbReference type="Proteomes" id="UP000625711"/>
    </source>
</evidence>
<dbReference type="GO" id="GO:0051028">
    <property type="term" value="P:mRNA transport"/>
    <property type="evidence" value="ECO:0007669"/>
    <property type="project" value="UniProtKB-KW"/>
</dbReference>
<dbReference type="InterPro" id="IPR011993">
    <property type="entry name" value="PH-like_dom_sf"/>
</dbReference>
<feature type="domain" description="RanBD1" evidence="9">
    <location>
        <begin position="357"/>
        <end position="467"/>
    </location>
</feature>
<feature type="compositionally biased region" description="Basic and acidic residues" evidence="8">
    <location>
        <begin position="327"/>
        <end position="338"/>
    </location>
</feature>
<evidence type="ECO:0000313" key="10">
    <source>
        <dbReference type="EMBL" id="KAF7267315.1"/>
    </source>
</evidence>
<keyword evidence="4" id="KW-0653">Protein transport</keyword>
<evidence type="ECO:0000256" key="4">
    <source>
        <dbReference type="ARBA" id="ARBA00022927"/>
    </source>
</evidence>
<dbReference type="InterPro" id="IPR015007">
    <property type="entry name" value="NUP2/50/61"/>
</dbReference>
<organism evidence="10 11">
    <name type="scientific">Rhynchophorus ferrugineus</name>
    <name type="common">Red palm weevil</name>
    <name type="synonym">Curculio ferrugineus</name>
    <dbReference type="NCBI Taxonomy" id="354439"/>
    <lineage>
        <taxon>Eukaryota</taxon>
        <taxon>Metazoa</taxon>
        <taxon>Ecdysozoa</taxon>
        <taxon>Arthropoda</taxon>
        <taxon>Hexapoda</taxon>
        <taxon>Insecta</taxon>
        <taxon>Pterygota</taxon>
        <taxon>Neoptera</taxon>
        <taxon>Endopterygota</taxon>
        <taxon>Coleoptera</taxon>
        <taxon>Polyphaga</taxon>
        <taxon>Cucujiformia</taxon>
        <taxon>Curculionidae</taxon>
        <taxon>Dryophthorinae</taxon>
        <taxon>Rhynchophorus</taxon>
    </lineage>
</organism>
<evidence type="ECO:0000256" key="5">
    <source>
        <dbReference type="ARBA" id="ARBA00023010"/>
    </source>
</evidence>
<feature type="region of interest" description="Disordered" evidence="8">
    <location>
        <begin position="300"/>
        <end position="319"/>
    </location>
</feature>
<gene>
    <name evidence="10" type="ORF">GWI33_019435</name>
</gene>
<dbReference type="Gene3D" id="2.30.29.30">
    <property type="entry name" value="Pleckstrin-homology domain (PH domain)/Phosphotyrosine-binding domain (PTB)"/>
    <property type="match status" value="1"/>
</dbReference>
<dbReference type="Proteomes" id="UP000625711">
    <property type="component" value="Unassembled WGS sequence"/>
</dbReference>
<dbReference type="GO" id="GO:0015031">
    <property type="term" value="P:protein transport"/>
    <property type="evidence" value="ECO:0007669"/>
    <property type="project" value="UniProtKB-KW"/>
</dbReference>
<dbReference type="CDD" id="cd13170">
    <property type="entry name" value="RanBD_NUP50"/>
    <property type="match status" value="1"/>
</dbReference>
<keyword evidence="11" id="KW-1185">Reference proteome</keyword>
<comment type="caution">
    <text evidence="10">The sequence shown here is derived from an EMBL/GenBank/DDBJ whole genome shotgun (WGS) entry which is preliminary data.</text>
</comment>
<sequence>MAGKRSATSELNHDNWDQEEDVEVQGTFQKASNETLKSRVIKTAKRRNPIRSEEGSEKKSAFASFTGFGTKASTDFSFLSNTSKSDSTPKTNGIDNNVSKINSIFNFNPKTSPSIFGAPVTTSTTCTNIFESNNVASNSIVPSTSSVTNKSEKYCSKLKGLNESVSKWISKKVEENPLISLQPIFKDYEKYLDEIDKEEATETKADKVDKSETKTSIPTFNFTPTTNKNNKAIADSTTEKSTKVTEITSTTTTSSFGITSTISTSTKPTFSFGSANNASEVSKSFSSLNSSSSTPTYSFTFGSNTTQPPSKLTSPMSTGFTFGKITTAEEKDKPKADGEEGNDEDEPPKVEFQPVVEKDHIYTVKCKVFVKNGDNFGDRGVGNLYLKKIDNSEKIQLIVRANTSLGNLLLNFILSESVPTKRMGKKDVMLVTIPTPDAQPPPVPLLIRVKSAEDADKLLEVLEKHKK</sequence>
<keyword evidence="5" id="KW-0811">Translocation</keyword>
<feature type="compositionally biased region" description="Low complexity" evidence="8">
    <location>
        <begin position="218"/>
        <end position="231"/>
    </location>
</feature>
<accession>A0A834M5B0</accession>
<evidence type="ECO:0000256" key="7">
    <source>
        <dbReference type="ARBA" id="ARBA00023242"/>
    </source>
</evidence>
<dbReference type="PROSITE" id="PS50196">
    <property type="entry name" value="RANBD1"/>
    <property type="match status" value="1"/>
</dbReference>